<accession>Q2QVE0</accession>
<protein>
    <submittedName>
        <fullName evidence="2">Uncharacterized protein</fullName>
    </submittedName>
</protein>
<reference evidence="2" key="2">
    <citation type="submission" date="2005-04" db="EMBL/GenBank/DDBJ databases">
        <authorList>
            <person name="Buell C.R."/>
            <person name="Wing R.A."/>
            <person name="McCombie W.A."/>
            <person name="Ouyang S."/>
        </authorList>
    </citation>
    <scope>NUCLEOTIDE SEQUENCE</scope>
</reference>
<organism evidence="2">
    <name type="scientific">Oryza sativa subsp. japonica</name>
    <name type="common">Rice</name>
    <dbReference type="NCBI Taxonomy" id="39947"/>
    <lineage>
        <taxon>Eukaryota</taxon>
        <taxon>Viridiplantae</taxon>
        <taxon>Streptophyta</taxon>
        <taxon>Embryophyta</taxon>
        <taxon>Tracheophyta</taxon>
        <taxon>Spermatophyta</taxon>
        <taxon>Magnoliopsida</taxon>
        <taxon>Liliopsida</taxon>
        <taxon>Poales</taxon>
        <taxon>Poaceae</taxon>
        <taxon>BOP clade</taxon>
        <taxon>Oryzoideae</taxon>
        <taxon>Oryzeae</taxon>
        <taxon>Oryzinae</taxon>
        <taxon>Oryza</taxon>
        <taxon>Oryza sativa</taxon>
    </lineage>
</organism>
<reference evidence="2" key="1">
    <citation type="journal article" date="2005" name="BMC Biol.">
        <title>The sequence of rice chromosomes 11 and 12, rich in disease resistance genes and recent gene duplications.</title>
        <authorList>
            <consortium name="The rice chromosomes 11 and 12 sequencing consortia"/>
        </authorList>
    </citation>
    <scope>NUCLEOTIDE SEQUENCE [LARGE SCALE GENOMIC DNA]</scope>
</reference>
<sequence>MAAGERWATSSRPRATVAGGGMHGRRRAFGGGGGGRGSVPRFGRPAAKSEAPTLNLADGGATTASAAEPDNREAVAFACHLARNDGAIRLTVIPTTSVVDQIGIYDNDGGGGEEEVLSIVVHDDDPDNSRGLVPGDNLTAQQEYEVTSSLLSRRGAGEDPQPPPHATSTSAAAAAPCDAYLVLRSSSLYVSVISISNLLNVTAAAVTESNTVNLVAADPLVLAPVVGDLLPTRWLAYPRGEK</sequence>
<dbReference type="EMBL" id="DP000011">
    <property type="protein sequence ID" value="ABA96880.1"/>
    <property type="molecule type" value="Genomic_DNA"/>
</dbReference>
<dbReference type="AlphaFoldDB" id="Q2QVE0"/>
<feature type="region of interest" description="Disordered" evidence="1">
    <location>
        <begin position="151"/>
        <end position="170"/>
    </location>
</feature>
<evidence type="ECO:0000256" key="1">
    <source>
        <dbReference type="SAM" id="MobiDB-lite"/>
    </source>
</evidence>
<proteinExistence type="predicted"/>
<gene>
    <name evidence="2" type="ordered locus">LOC_Os12g13140</name>
</gene>
<reference evidence="2" key="3">
    <citation type="submission" date="2006-01" db="EMBL/GenBank/DDBJ databases">
        <authorList>
            <person name="Buell R."/>
        </authorList>
    </citation>
    <scope>NUCLEOTIDE SEQUENCE</scope>
</reference>
<name>Q2QVE0_ORYSJ</name>
<feature type="region of interest" description="Disordered" evidence="1">
    <location>
        <begin position="1"/>
        <end position="67"/>
    </location>
</feature>
<evidence type="ECO:0000313" key="2">
    <source>
        <dbReference type="EMBL" id="ABA96880.1"/>
    </source>
</evidence>